<dbReference type="Proteomes" id="UP001519343">
    <property type="component" value="Unassembled WGS sequence"/>
</dbReference>
<dbReference type="InterPro" id="IPR024980">
    <property type="entry name" value="DUF3886"/>
</dbReference>
<dbReference type="RefSeq" id="WP_209809689.1">
    <property type="nucleotide sequence ID" value="NZ_JAGGKT010000003.1"/>
</dbReference>
<evidence type="ECO:0000313" key="2">
    <source>
        <dbReference type="EMBL" id="MBP1931596.1"/>
    </source>
</evidence>
<sequence length="86" mass="10326">MKKKKTKPLTEASKRPSQEKGASLADLLNDQVTDQLKKLKKDKEQEYRQKQEEETARRIFEAQQREKNKSFEELLQESNLDWKKFK</sequence>
<evidence type="ECO:0000256" key="1">
    <source>
        <dbReference type="SAM" id="MobiDB-lite"/>
    </source>
</evidence>
<dbReference type="Pfam" id="PF13025">
    <property type="entry name" value="DUF3886"/>
    <property type="match status" value="1"/>
</dbReference>
<reference evidence="2 3" key="1">
    <citation type="submission" date="2021-03" db="EMBL/GenBank/DDBJ databases">
        <title>Genomic Encyclopedia of Type Strains, Phase IV (KMG-IV): sequencing the most valuable type-strain genomes for metagenomic binning, comparative biology and taxonomic classification.</title>
        <authorList>
            <person name="Goeker M."/>
        </authorList>
    </citation>
    <scope>NUCLEOTIDE SEQUENCE [LARGE SCALE GENOMIC DNA]</scope>
    <source>
        <strain evidence="2 3">DSM 24738</strain>
    </source>
</reference>
<organism evidence="2 3">
    <name type="scientific">Ammoniphilus resinae</name>
    <dbReference type="NCBI Taxonomy" id="861532"/>
    <lineage>
        <taxon>Bacteria</taxon>
        <taxon>Bacillati</taxon>
        <taxon>Bacillota</taxon>
        <taxon>Bacilli</taxon>
        <taxon>Bacillales</taxon>
        <taxon>Paenibacillaceae</taxon>
        <taxon>Aneurinibacillus group</taxon>
        <taxon>Ammoniphilus</taxon>
    </lineage>
</organism>
<evidence type="ECO:0000313" key="3">
    <source>
        <dbReference type="Proteomes" id="UP001519343"/>
    </source>
</evidence>
<gene>
    <name evidence="2" type="ORF">J2Z37_001597</name>
</gene>
<keyword evidence="3" id="KW-1185">Reference proteome</keyword>
<feature type="region of interest" description="Disordered" evidence="1">
    <location>
        <begin position="1"/>
        <end position="68"/>
    </location>
</feature>
<accession>A0ABS4GMV9</accession>
<comment type="caution">
    <text evidence="2">The sequence shown here is derived from an EMBL/GenBank/DDBJ whole genome shotgun (WGS) entry which is preliminary data.</text>
</comment>
<dbReference type="EMBL" id="JAGGKT010000003">
    <property type="protein sequence ID" value="MBP1931596.1"/>
    <property type="molecule type" value="Genomic_DNA"/>
</dbReference>
<evidence type="ECO:0008006" key="4">
    <source>
        <dbReference type="Google" id="ProtNLM"/>
    </source>
</evidence>
<name>A0ABS4GMV9_9BACL</name>
<protein>
    <recommendedName>
        <fullName evidence="4">DUF3886 domain-containing protein</fullName>
    </recommendedName>
</protein>
<proteinExistence type="predicted"/>
<feature type="compositionally biased region" description="Basic and acidic residues" evidence="1">
    <location>
        <begin position="35"/>
        <end position="68"/>
    </location>
</feature>